<name>A0A172T8T9_9DEIO</name>
<dbReference type="Proteomes" id="UP000077363">
    <property type="component" value="Chromosome"/>
</dbReference>
<keyword evidence="2" id="KW-1185">Reference proteome</keyword>
<proteinExistence type="predicted"/>
<sequence>MKLALWMWMVLLGSALALQLPNATLGLRPSFAGAVLEGRINSARADELLGVWSGAGRGRLLKCTPRCMVVTTIPVSGTVIMNADSAYRVALGGSFKPGQKLILVLKFRDQKILNVNATVARP</sequence>
<protein>
    <submittedName>
        <fullName evidence="1">Uncharacterized protein</fullName>
    </submittedName>
</protein>
<dbReference type="PATRIC" id="fig|1182568.3.peg.1308"/>
<evidence type="ECO:0000313" key="2">
    <source>
        <dbReference type="Proteomes" id="UP000077363"/>
    </source>
</evidence>
<dbReference type="AlphaFoldDB" id="A0A172T8T9"/>
<dbReference type="OrthoDB" id="73754at2"/>
<dbReference type="RefSeq" id="WP_064014506.1">
    <property type="nucleotide sequence ID" value="NZ_CP011387.1"/>
</dbReference>
<dbReference type="STRING" id="1182568.SU48_06285"/>
<dbReference type="EMBL" id="CP011387">
    <property type="protein sequence ID" value="ANE43439.1"/>
    <property type="molecule type" value="Genomic_DNA"/>
</dbReference>
<evidence type="ECO:0000313" key="1">
    <source>
        <dbReference type="EMBL" id="ANE43439.1"/>
    </source>
</evidence>
<dbReference type="KEGG" id="dpu:SU48_06285"/>
<gene>
    <name evidence="1" type="ORF">SU48_06285</name>
</gene>
<organism evidence="1 2">
    <name type="scientific">Deinococcus puniceus</name>
    <dbReference type="NCBI Taxonomy" id="1182568"/>
    <lineage>
        <taxon>Bacteria</taxon>
        <taxon>Thermotogati</taxon>
        <taxon>Deinococcota</taxon>
        <taxon>Deinococci</taxon>
        <taxon>Deinococcales</taxon>
        <taxon>Deinococcaceae</taxon>
        <taxon>Deinococcus</taxon>
    </lineage>
</organism>
<reference evidence="1 2" key="1">
    <citation type="submission" date="2015-01" db="EMBL/GenBank/DDBJ databases">
        <title>Deinococcus puniceus/DY1/ whole genome sequencing.</title>
        <authorList>
            <person name="Kim M.K."/>
            <person name="Srinivasan S."/>
            <person name="Lee J.-J."/>
        </authorList>
    </citation>
    <scope>NUCLEOTIDE SEQUENCE [LARGE SCALE GENOMIC DNA]</scope>
    <source>
        <strain evidence="1 2">DY1</strain>
    </source>
</reference>
<accession>A0A172T8T9</accession>